<dbReference type="EMBL" id="FNTD01000003">
    <property type="protein sequence ID" value="SEB31166.1"/>
    <property type="molecule type" value="Genomic_DNA"/>
</dbReference>
<dbReference type="GO" id="GO:0050660">
    <property type="term" value="F:flavin adenine dinucleotide binding"/>
    <property type="evidence" value="ECO:0007669"/>
    <property type="project" value="InterPro"/>
</dbReference>
<evidence type="ECO:0000313" key="6">
    <source>
        <dbReference type="EMBL" id="SEB31166.1"/>
    </source>
</evidence>
<dbReference type="GO" id="GO:0003995">
    <property type="term" value="F:acyl-CoA dehydrogenase activity"/>
    <property type="evidence" value="ECO:0007669"/>
    <property type="project" value="TreeGrafter"/>
</dbReference>
<dbReference type="InterPro" id="IPR037069">
    <property type="entry name" value="AcylCoA_DH/ox_N_sf"/>
</dbReference>
<dbReference type="InterPro" id="IPR036250">
    <property type="entry name" value="AcylCo_DH-like_C"/>
</dbReference>
<name>A0A1H4IBS0_9ACTN</name>
<dbReference type="PANTHER" id="PTHR43884">
    <property type="entry name" value="ACYL-COA DEHYDROGENASE"/>
    <property type="match status" value="1"/>
</dbReference>
<dbReference type="Pfam" id="PF00441">
    <property type="entry name" value="Acyl-CoA_dh_1"/>
    <property type="match status" value="1"/>
</dbReference>
<dbReference type="STRING" id="67331.SAMN04490357_0125"/>
<evidence type="ECO:0000256" key="2">
    <source>
        <dbReference type="ARBA" id="ARBA00009347"/>
    </source>
</evidence>
<comment type="cofactor">
    <cofactor evidence="1">
        <name>FAD</name>
        <dbReference type="ChEBI" id="CHEBI:57692"/>
    </cofactor>
</comment>
<dbReference type="GeneID" id="95516749"/>
<reference evidence="6 7" key="1">
    <citation type="submission" date="2016-10" db="EMBL/GenBank/DDBJ databases">
        <authorList>
            <person name="de Groot N.N."/>
        </authorList>
    </citation>
    <scope>NUCLEOTIDE SEQUENCE [LARGE SCALE GENOMIC DNA]</scope>
    <source>
        <strain evidence="6 7">DSM 40306</strain>
    </source>
</reference>
<keyword evidence="4" id="KW-0274">FAD</keyword>
<keyword evidence="3" id="KW-0285">Flavoprotein</keyword>
<dbReference type="PANTHER" id="PTHR43884:SF12">
    <property type="entry name" value="ISOVALERYL-COA DEHYDROGENASE, MITOCHONDRIAL-RELATED"/>
    <property type="match status" value="1"/>
</dbReference>
<dbReference type="RefSeq" id="WP_074990001.1">
    <property type="nucleotide sequence ID" value="NZ_FNTD01000003.1"/>
</dbReference>
<organism evidence="6 7">
    <name type="scientific">Streptomyces misionensis</name>
    <dbReference type="NCBI Taxonomy" id="67331"/>
    <lineage>
        <taxon>Bacteria</taxon>
        <taxon>Bacillati</taxon>
        <taxon>Actinomycetota</taxon>
        <taxon>Actinomycetes</taxon>
        <taxon>Kitasatosporales</taxon>
        <taxon>Streptomycetaceae</taxon>
        <taxon>Streptomyces</taxon>
    </lineage>
</organism>
<dbReference type="Gene3D" id="1.20.140.10">
    <property type="entry name" value="Butyryl-CoA Dehydrogenase, subunit A, domain 3"/>
    <property type="match status" value="1"/>
</dbReference>
<evidence type="ECO:0000256" key="1">
    <source>
        <dbReference type="ARBA" id="ARBA00001974"/>
    </source>
</evidence>
<accession>A0A1H4IBS0</accession>
<dbReference type="AlphaFoldDB" id="A0A1H4IBS0"/>
<gene>
    <name evidence="6" type="ORF">SAMN04490357_0125</name>
</gene>
<dbReference type="SUPFAM" id="SSF47203">
    <property type="entry name" value="Acyl-CoA dehydrogenase C-terminal domain-like"/>
    <property type="match status" value="1"/>
</dbReference>
<evidence type="ECO:0000259" key="5">
    <source>
        <dbReference type="Pfam" id="PF00441"/>
    </source>
</evidence>
<dbReference type="Proteomes" id="UP000182375">
    <property type="component" value="Unassembled WGS sequence"/>
</dbReference>
<dbReference type="Gene3D" id="1.10.540.10">
    <property type="entry name" value="Acyl-CoA dehydrogenase/oxidase, N-terminal domain"/>
    <property type="match status" value="1"/>
</dbReference>
<dbReference type="InterPro" id="IPR009075">
    <property type="entry name" value="AcylCo_DH/oxidase_C"/>
</dbReference>
<evidence type="ECO:0000313" key="7">
    <source>
        <dbReference type="Proteomes" id="UP000182375"/>
    </source>
</evidence>
<evidence type="ECO:0000256" key="3">
    <source>
        <dbReference type="ARBA" id="ARBA00022630"/>
    </source>
</evidence>
<evidence type="ECO:0000256" key="4">
    <source>
        <dbReference type="ARBA" id="ARBA00022827"/>
    </source>
</evidence>
<dbReference type="SUPFAM" id="SSF56645">
    <property type="entry name" value="Acyl-CoA dehydrogenase NM domain-like"/>
    <property type="match status" value="1"/>
</dbReference>
<comment type="similarity">
    <text evidence="2">Belongs to the acyl-CoA dehydrogenase family.</text>
</comment>
<dbReference type="Gene3D" id="2.40.110.10">
    <property type="entry name" value="Butyryl-CoA Dehydrogenase, subunit A, domain 2"/>
    <property type="match status" value="1"/>
</dbReference>
<dbReference type="InterPro" id="IPR046373">
    <property type="entry name" value="Acyl-CoA_Oxase/DH_mid-dom_sf"/>
</dbReference>
<sequence>MTQEQVVERRVAALEELLGDPEASGNPFGHRALRAADEQGAPDPRAARELLRFGFATELVPEELGGRLTRWDGLVRMARVLFRRDTPLGTAHAAASLPGAVTVWAAGAPGQRRRAAELLLRGGTLAAAHQELPYGGELLRGEYDAVPYGGGFLLDGVKPAVAHAAQADALVVFGRTSPDQGGHSHSALLVDLAGADADRVRLMPRDPGAVGDGHRRGLEFHDLPVPGDALLGGAGDGTPLALRCLQVTRSLVPGMVLGGADTALRTAVECGLQHPSYGGAPLEHPHHRAAVARAFVTLLVCDCLALVAARALHLLPEHSSLPTAVTEYLVPGLLQETVQNLAPVLGARFHADEGGYGVLRRYLRDLPRAGLGRAGAAAGLAAMLPQFPRLAGDAWLRGPGAPAALFTDGPLPPADLGRLALTAGADPLAGTLCEAVRACGSWQGPPGVGPAALEPLRELAQGLQDELRGLREDCRALPPGEPAALATPPMYALADRYALVTAGAACLGVWQAHSGDPDSFLAQPAWVTEALMGLTQRLGRPLPARRTPTTEGVLREVLDRYHSGRTYDLYASGMATGEGVGT</sequence>
<protein>
    <submittedName>
        <fullName evidence="6">Acyl-CoA dehydrogenase</fullName>
    </submittedName>
</protein>
<feature type="domain" description="Acyl-CoA dehydrogenase/oxidase C-terminal" evidence="5">
    <location>
        <begin position="235"/>
        <end position="366"/>
    </location>
</feature>
<proteinExistence type="inferred from homology"/>
<dbReference type="InterPro" id="IPR009100">
    <property type="entry name" value="AcylCoA_DH/oxidase_NM_dom_sf"/>
</dbReference>